<keyword evidence="3 9" id="KW-0732">Signal</keyword>
<name>A0A074V402_9NEIS</name>
<comment type="caution">
    <text evidence="11">The sequence shown here is derived from an EMBL/GenBank/DDBJ whole genome shotgun (WGS) entry which is preliminary data.</text>
</comment>
<accession>A0A074V402</accession>
<dbReference type="Gene3D" id="2.60.40.3470">
    <property type="match status" value="1"/>
</dbReference>
<dbReference type="EMBL" id="AVQL01000454">
    <property type="protein sequence ID" value="KEQ00168.1"/>
    <property type="molecule type" value="Genomic_DNA"/>
</dbReference>
<dbReference type="Pfam" id="PF07660">
    <property type="entry name" value="STN"/>
    <property type="match status" value="1"/>
</dbReference>
<dbReference type="InterPro" id="IPR005644">
    <property type="entry name" value="NolW-like"/>
</dbReference>
<evidence type="ECO:0000256" key="2">
    <source>
        <dbReference type="ARBA" id="ARBA00022448"/>
    </source>
</evidence>
<organism evidence="11 12">
    <name type="scientific">Snodgrassella alvi SCGC AB-598-J21</name>
    <dbReference type="NCBI Taxonomy" id="1385367"/>
    <lineage>
        <taxon>Bacteria</taxon>
        <taxon>Pseudomonadati</taxon>
        <taxon>Pseudomonadota</taxon>
        <taxon>Betaproteobacteria</taxon>
        <taxon>Neisseriales</taxon>
        <taxon>Neisseriaceae</taxon>
        <taxon>Snodgrassella</taxon>
    </lineage>
</organism>
<dbReference type="NCBIfam" id="TIGR02515">
    <property type="entry name" value="IV_pilus_PilQ"/>
    <property type="match status" value="1"/>
</dbReference>
<evidence type="ECO:0000256" key="6">
    <source>
        <dbReference type="ARBA" id="ARBA00023237"/>
    </source>
</evidence>
<evidence type="ECO:0000256" key="7">
    <source>
        <dbReference type="RuleBase" id="RU004003"/>
    </source>
</evidence>
<dbReference type="Gene3D" id="3.30.1370.130">
    <property type="match status" value="1"/>
</dbReference>
<evidence type="ECO:0000256" key="3">
    <source>
        <dbReference type="ARBA" id="ARBA00022729"/>
    </source>
</evidence>
<dbReference type="PANTHER" id="PTHR30604:SF1">
    <property type="entry name" value="DNA UTILIZATION PROTEIN HOFQ"/>
    <property type="match status" value="1"/>
</dbReference>
<reference evidence="11 12" key="1">
    <citation type="journal article" date="2014" name="PLoS Genet.">
        <title>Hidden diversity in honey bee gut symbionts detected by single-cell genomics.</title>
        <authorList>
            <person name="Engel P."/>
            <person name="Stepanauskas R."/>
            <person name="Moran N."/>
        </authorList>
    </citation>
    <scope>NUCLEOTIDE SEQUENCE [LARGE SCALE GENOMIC DNA]</scope>
    <source>
        <strain evidence="11 12">SCGC AB-598-J21</strain>
    </source>
</reference>
<keyword evidence="4" id="KW-0653">Protein transport</keyword>
<evidence type="ECO:0000259" key="10">
    <source>
        <dbReference type="SMART" id="SM00965"/>
    </source>
</evidence>
<evidence type="ECO:0000313" key="12">
    <source>
        <dbReference type="Proteomes" id="UP000027644"/>
    </source>
</evidence>
<feature type="signal peptide" evidence="9">
    <location>
        <begin position="1"/>
        <end position="23"/>
    </location>
</feature>
<comment type="similarity">
    <text evidence="7">Belongs to the bacterial secretin family.</text>
</comment>
<gene>
    <name evidence="11" type="ORF">SASC598J21_020510</name>
</gene>
<dbReference type="Pfam" id="PF11741">
    <property type="entry name" value="AMIN"/>
    <property type="match status" value="2"/>
</dbReference>
<dbReference type="GO" id="GO:0009306">
    <property type="term" value="P:protein secretion"/>
    <property type="evidence" value="ECO:0007669"/>
    <property type="project" value="InterPro"/>
</dbReference>
<dbReference type="Pfam" id="PF03958">
    <property type="entry name" value="Secretin_N"/>
    <property type="match status" value="1"/>
</dbReference>
<dbReference type="Gene3D" id="3.30.1370.120">
    <property type="match status" value="1"/>
</dbReference>
<dbReference type="InterPro" id="IPR051808">
    <property type="entry name" value="Type_IV_pilus_biogenesis"/>
</dbReference>
<feature type="domain" description="Secretin/TonB short N-terminal" evidence="10">
    <location>
        <begin position="324"/>
        <end position="372"/>
    </location>
</feature>
<feature type="chain" id="PRO_5001700463" evidence="9">
    <location>
        <begin position="24"/>
        <end position="727"/>
    </location>
</feature>
<dbReference type="InterPro" id="IPR011662">
    <property type="entry name" value="Secretin/TonB_short_N"/>
</dbReference>
<evidence type="ECO:0000256" key="5">
    <source>
        <dbReference type="ARBA" id="ARBA00023136"/>
    </source>
</evidence>
<dbReference type="AlphaFoldDB" id="A0A074V402"/>
<dbReference type="GO" id="GO:0009279">
    <property type="term" value="C:cell outer membrane"/>
    <property type="evidence" value="ECO:0007669"/>
    <property type="project" value="UniProtKB-SubCell"/>
</dbReference>
<evidence type="ECO:0000256" key="1">
    <source>
        <dbReference type="ARBA" id="ARBA00004370"/>
    </source>
</evidence>
<dbReference type="InterPro" id="IPR001775">
    <property type="entry name" value="GspD/PilQ"/>
</dbReference>
<sequence length="727" mass="79670">MKMKTISILSTLGLGLLSQSIMAGNITAINVGALQNQQRLIKIHFDKDPTLPRGFTTENPARIALDFASTGLTVPQNLLKFDDSVLQQIEAGQTADRTRIMLSLSKAGQYNATIKGNEVWVYVQDPHPVKNKVKNKQASVDAEPAPVFNAPYPATNITEQVVNRQTTTVADNTYNVADPVPVNIDFQKGKNGNGVVSIIGLNGKAQPTIKSNAATLTLTYKNVPLLTEQQRNLDVTDFSTPVRAIRLRRIGNDTEVSIQMQGDWDYTQMTSGNNLVLQISRKFDVENKGIQANNKSFKGKRVSLDFQDIDVRTILQILAKESGMNIVASDNVQGKMTISLKDVPWDQALNLVMETRNLDMRREGNVINIAPRDEFMSRDTASLEQQKKLDDLGPLISQTFQLKYRSVEDFKKILHLSDDGSSNDSKSILSPRGSALLDPATNTLIITDISSVIKKFEKLIAQVDISSQQVLIEARIVETTDSFARELGTKFGYTRGTGRNSIGGTVGVQSEDRGTTRDPNFELGFPNINLGVTNPTSVVSWVHHFASGALALELSASQAQGKTKIISSPRVLTQDRKEAKIESGYEVPYQESTSSGATSTSFKDAVLGLKVTPQITPDGNIIMTLNVQNDRPIACSNVAPDVLRSGDICMQKRNVVTQTMIENGGTLIIGGIYNENNENSVDKVPLLGDIPGIGNLFKHRKNTQQRNELLVFITPRVVDSASAPLKY</sequence>
<evidence type="ECO:0000256" key="9">
    <source>
        <dbReference type="SAM" id="SignalP"/>
    </source>
</evidence>
<evidence type="ECO:0000256" key="8">
    <source>
        <dbReference type="RuleBase" id="RU004004"/>
    </source>
</evidence>
<comment type="subcellular location">
    <subcellularLocation>
        <location evidence="8">Cell outer membrane</location>
    </subcellularLocation>
    <subcellularLocation>
        <location evidence="1">Membrane</location>
    </subcellularLocation>
</comment>
<dbReference type="InterPro" id="IPR013355">
    <property type="entry name" value="Pilus_4_PilQ"/>
</dbReference>
<dbReference type="Proteomes" id="UP000027644">
    <property type="component" value="Unassembled WGS sequence"/>
</dbReference>
<dbReference type="PANTHER" id="PTHR30604">
    <property type="entry name" value="PROTEIN TRANSPORT PROTEIN HOFQ"/>
    <property type="match status" value="1"/>
</dbReference>
<dbReference type="InterPro" id="IPR004846">
    <property type="entry name" value="T2SS/T3SS_dom"/>
</dbReference>
<proteinExistence type="inferred from homology"/>
<keyword evidence="2 8" id="KW-0813">Transport</keyword>
<dbReference type="InterPro" id="IPR038591">
    <property type="entry name" value="NolW-like_sf"/>
</dbReference>
<dbReference type="Gene3D" id="2.60.40.3500">
    <property type="match status" value="1"/>
</dbReference>
<dbReference type="Pfam" id="PF00263">
    <property type="entry name" value="Secretin"/>
    <property type="match status" value="1"/>
</dbReference>
<keyword evidence="6" id="KW-0998">Cell outer membrane</keyword>
<protein>
    <submittedName>
        <fullName evidence="11">Type II secretory pathway, component HofQ</fullName>
    </submittedName>
</protein>
<evidence type="ECO:0000256" key="4">
    <source>
        <dbReference type="ARBA" id="ARBA00022927"/>
    </source>
</evidence>
<dbReference type="InterPro" id="IPR021731">
    <property type="entry name" value="AMIN_dom"/>
</dbReference>
<keyword evidence="5" id="KW-0472">Membrane</keyword>
<dbReference type="PRINTS" id="PR00811">
    <property type="entry name" value="BCTERIALGSPD"/>
</dbReference>
<dbReference type="SMART" id="SM00965">
    <property type="entry name" value="STN"/>
    <property type="match status" value="1"/>
</dbReference>
<evidence type="ECO:0000313" key="11">
    <source>
        <dbReference type="EMBL" id="KEQ00168.1"/>
    </source>
</evidence>